<comment type="caution">
    <text evidence="2">The sequence shown here is derived from an EMBL/GenBank/DDBJ whole genome shotgun (WGS) entry which is preliminary data.</text>
</comment>
<feature type="region of interest" description="Disordered" evidence="1">
    <location>
        <begin position="1"/>
        <end position="35"/>
    </location>
</feature>
<feature type="non-terminal residue" evidence="2">
    <location>
        <position position="1"/>
    </location>
</feature>
<gene>
    <name evidence="2" type="ORF">EZS28_002553</name>
</gene>
<name>A0A5J4X5W0_9EUKA</name>
<sequence>KEKEKEQEKEKEKENESETKMQKDLEEKKETEQKESAMIIDLEKEEKKEEEILIVKQRYIPVRREQKHGVVVLVGIGARKKEEGKSDGSGEKEFVAASGTIAEMDQELRPPKAIQLKDDDL</sequence>
<organism evidence="2 3">
    <name type="scientific">Streblomastix strix</name>
    <dbReference type="NCBI Taxonomy" id="222440"/>
    <lineage>
        <taxon>Eukaryota</taxon>
        <taxon>Metamonada</taxon>
        <taxon>Preaxostyla</taxon>
        <taxon>Oxymonadida</taxon>
        <taxon>Streblomastigidae</taxon>
        <taxon>Streblomastix</taxon>
    </lineage>
</organism>
<evidence type="ECO:0000313" key="3">
    <source>
        <dbReference type="Proteomes" id="UP000324800"/>
    </source>
</evidence>
<dbReference type="AlphaFoldDB" id="A0A5J4X5W0"/>
<evidence type="ECO:0000313" key="2">
    <source>
        <dbReference type="EMBL" id="KAA6401919.1"/>
    </source>
</evidence>
<dbReference type="Proteomes" id="UP000324800">
    <property type="component" value="Unassembled WGS sequence"/>
</dbReference>
<proteinExistence type="predicted"/>
<accession>A0A5J4X5W0</accession>
<dbReference type="EMBL" id="SNRW01000313">
    <property type="protein sequence ID" value="KAA6401919.1"/>
    <property type="molecule type" value="Genomic_DNA"/>
</dbReference>
<evidence type="ECO:0000256" key="1">
    <source>
        <dbReference type="SAM" id="MobiDB-lite"/>
    </source>
</evidence>
<reference evidence="2 3" key="1">
    <citation type="submission" date="2019-03" db="EMBL/GenBank/DDBJ databases">
        <title>Single cell metagenomics reveals metabolic interactions within the superorganism composed of flagellate Streblomastix strix and complex community of Bacteroidetes bacteria on its surface.</title>
        <authorList>
            <person name="Treitli S.C."/>
            <person name="Kolisko M."/>
            <person name="Husnik F."/>
            <person name="Keeling P."/>
            <person name="Hampl V."/>
        </authorList>
    </citation>
    <scope>NUCLEOTIDE SEQUENCE [LARGE SCALE GENOMIC DNA]</scope>
    <source>
        <strain evidence="2">ST1C</strain>
    </source>
</reference>
<protein>
    <submittedName>
        <fullName evidence="2">Uncharacterized protein</fullName>
    </submittedName>
</protein>